<dbReference type="Gene3D" id="3.30.420.10">
    <property type="entry name" value="Ribonuclease H-like superfamily/Ribonuclease H"/>
    <property type="match status" value="1"/>
</dbReference>
<dbReference type="EMBL" id="BSXT01001598">
    <property type="protein sequence ID" value="GMF43879.1"/>
    <property type="molecule type" value="Genomic_DNA"/>
</dbReference>
<feature type="compositionally biased region" description="Basic and acidic residues" evidence="1">
    <location>
        <begin position="350"/>
        <end position="366"/>
    </location>
</feature>
<gene>
    <name evidence="3" type="ORF">Pfra01_001504000</name>
</gene>
<protein>
    <submittedName>
        <fullName evidence="3">Unnamed protein product</fullName>
    </submittedName>
</protein>
<dbReference type="SUPFAM" id="SSF53098">
    <property type="entry name" value="Ribonuclease H-like"/>
    <property type="match status" value="1"/>
</dbReference>
<proteinExistence type="predicted"/>
<keyword evidence="4" id="KW-1185">Reference proteome</keyword>
<feature type="compositionally biased region" description="Basic and acidic residues" evidence="1">
    <location>
        <begin position="427"/>
        <end position="453"/>
    </location>
</feature>
<dbReference type="InterPro" id="IPR001584">
    <property type="entry name" value="Integrase_cat-core"/>
</dbReference>
<sequence>MGRLHRWSLQIQEYDFTIVYRPGSTNLVADAFSRAPVRQVAAPGGGLAGQEAPRGGDGQLTDAEIQEEQQQDEQVKGLLRAGRFGTVEIREINGLVQSCRDCGTRKARPKEIIPPLRSLGLGFVGDRWALDVAGPLPVTGRGNGYVIAAVAYATRFTVAVAVPTHKALDIARFIMERFILVFGPLRELVMDVAPELNGRVVEELVAVLQAKQTTSVPYRPALLRLVEIVHRTLDDQEEMIAHCSFLTSYRGPGGHQQEITHRTVRELEEDETGNAPYVWRLELVGSEKSDAAQTTRTTADPKGRIGVNIEAAGRTEPAPSPIQQEPRESSERQWVVPTTYGSGAQAPRRLTREHEIEVRKQQRAEIETCGDDEAERVLPEATSRTTLATTIPASGDAPVGSPENRASPRQQHGMAARPHKRASTDVVSERKRCKRHDEAERQQEKRCQSQQRERPRKQASLLDLRDQSNTDPSLRGGDDGCAIGLGDTGCSIMSSFAQHQVKHYDDSDWTYQEMKRYLTAASSRTSLKGVSSRHGADHRPDGLVDLTNMS</sequence>
<evidence type="ECO:0000313" key="4">
    <source>
        <dbReference type="Proteomes" id="UP001165121"/>
    </source>
</evidence>
<name>A0A9W6XRD6_9STRA</name>
<feature type="domain" description="Integrase catalytic" evidence="2">
    <location>
        <begin position="105"/>
        <end position="235"/>
    </location>
</feature>
<evidence type="ECO:0000256" key="1">
    <source>
        <dbReference type="SAM" id="MobiDB-lite"/>
    </source>
</evidence>
<feature type="region of interest" description="Disordered" evidence="1">
    <location>
        <begin position="522"/>
        <end position="550"/>
    </location>
</feature>
<dbReference type="InterPro" id="IPR012337">
    <property type="entry name" value="RNaseH-like_sf"/>
</dbReference>
<dbReference type="AlphaFoldDB" id="A0A9W6XRD6"/>
<dbReference type="PROSITE" id="PS50994">
    <property type="entry name" value="INTEGRASE"/>
    <property type="match status" value="1"/>
</dbReference>
<dbReference type="GO" id="GO:0015074">
    <property type="term" value="P:DNA integration"/>
    <property type="evidence" value="ECO:0007669"/>
    <property type="project" value="InterPro"/>
</dbReference>
<dbReference type="InterPro" id="IPR036397">
    <property type="entry name" value="RNaseH_sf"/>
</dbReference>
<evidence type="ECO:0000259" key="2">
    <source>
        <dbReference type="PROSITE" id="PS50994"/>
    </source>
</evidence>
<dbReference type="PANTHER" id="PTHR47266">
    <property type="entry name" value="ENDONUCLEASE-RELATED"/>
    <property type="match status" value="1"/>
</dbReference>
<dbReference type="Proteomes" id="UP001165121">
    <property type="component" value="Unassembled WGS sequence"/>
</dbReference>
<evidence type="ECO:0000313" key="3">
    <source>
        <dbReference type="EMBL" id="GMF43879.1"/>
    </source>
</evidence>
<dbReference type="GO" id="GO:0003676">
    <property type="term" value="F:nucleic acid binding"/>
    <property type="evidence" value="ECO:0007669"/>
    <property type="project" value="InterPro"/>
</dbReference>
<feature type="region of interest" description="Disordered" evidence="1">
    <location>
        <begin position="311"/>
        <end position="478"/>
    </location>
</feature>
<dbReference type="InterPro" id="IPR052160">
    <property type="entry name" value="Gypsy_RT_Integrase-like"/>
</dbReference>
<reference evidence="3" key="1">
    <citation type="submission" date="2023-04" db="EMBL/GenBank/DDBJ databases">
        <title>Phytophthora fragariaefolia NBRC 109709.</title>
        <authorList>
            <person name="Ichikawa N."/>
            <person name="Sato H."/>
            <person name="Tonouchi N."/>
        </authorList>
    </citation>
    <scope>NUCLEOTIDE SEQUENCE</scope>
    <source>
        <strain evidence="3">NBRC 109709</strain>
    </source>
</reference>
<organism evidence="3 4">
    <name type="scientific">Phytophthora fragariaefolia</name>
    <dbReference type="NCBI Taxonomy" id="1490495"/>
    <lineage>
        <taxon>Eukaryota</taxon>
        <taxon>Sar</taxon>
        <taxon>Stramenopiles</taxon>
        <taxon>Oomycota</taxon>
        <taxon>Peronosporomycetes</taxon>
        <taxon>Peronosporales</taxon>
        <taxon>Peronosporaceae</taxon>
        <taxon>Phytophthora</taxon>
    </lineage>
</organism>
<comment type="caution">
    <text evidence="3">The sequence shown here is derived from an EMBL/GenBank/DDBJ whole genome shotgun (WGS) entry which is preliminary data.</text>
</comment>
<accession>A0A9W6XRD6</accession>
<feature type="compositionally biased region" description="Polar residues" evidence="1">
    <location>
        <begin position="382"/>
        <end position="392"/>
    </location>
</feature>
<dbReference type="OrthoDB" id="2281046at2759"/>